<gene>
    <name evidence="3" type="ORF">Q428_04805</name>
</gene>
<keyword evidence="1" id="KW-0378">Hydrolase</keyword>
<dbReference type="InterPro" id="IPR006675">
    <property type="entry name" value="HDIG_dom"/>
</dbReference>
<dbReference type="SUPFAM" id="SSF109604">
    <property type="entry name" value="HD-domain/PDEase-like"/>
    <property type="match status" value="1"/>
</dbReference>
<dbReference type="EMBL" id="AZQP01000010">
    <property type="protein sequence ID" value="EYE89019.1"/>
    <property type="molecule type" value="Genomic_DNA"/>
</dbReference>
<proteinExistence type="predicted"/>
<dbReference type="Gene3D" id="1.10.3210.10">
    <property type="entry name" value="Hypothetical protein af1432"/>
    <property type="match status" value="1"/>
</dbReference>
<dbReference type="Proteomes" id="UP000019681">
    <property type="component" value="Unassembled WGS sequence"/>
</dbReference>
<dbReference type="STRING" id="1403537.Q428_04805"/>
<dbReference type="NCBIfam" id="TIGR00277">
    <property type="entry name" value="HDIG"/>
    <property type="match status" value="1"/>
</dbReference>
<comment type="caution">
    <text evidence="3">The sequence shown here is derived from an EMBL/GenBank/DDBJ whole genome shotgun (WGS) entry which is preliminary data.</text>
</comment>
<name>A0A017RXA5_9CLOT</name>
<dbReference type="CDD" id="cd00077">
    <property type="entry name" value="HDc"/>
    <property type="match status" value="1"/>
</dbReference>
<dbReference type="GO" id="GO:0031125">
    <property type="term" value="P:rRNA 3'-end processing"/>
    <property type="evidence" value="ECO:0007669"/>
    <property type="project" value="TreeGrafter"/>
</dbReference>
<evidence type="ECO:0000256" key="1">
    <source>
        <dbReference type="ARBA" id="ARBA00022801"/>
    </source>
</evidence>
<dbReference type="InterPro" id="IPR050798">
    <property type="entry name" value="YhaM_exoribonuc/phosphodiest"/>
</dbReference>
<dbReference type="RefSeq" id="WP_035378649.1">
    <property type="nucleotide sequence ID" value="NZ_AZQP01000010.1"/>
</dbReference>
<dbReference type="PROSITE" id="PS51831">
    <property type="entry name" value="HD"/>
    <property type="match status" value="1"/>
</dbReference>
<dbReference type="AlphaFoldDB" id="A0A017RXA5"/>
<dbReference type="Pfam" id="PF01966">
    <property type="entry name" value="HD"/>
    <property type="match status" value="1"/>
</dbReference>
<protein>
    <recommendedName>
        <fullName evidence="2">HD domain-containing protein</fullName>
    </recommendedName>
</protein>
<dbReference type="PANTHER" id="PTHR37294:SF1">
    <property type="entry name" value="3'-5' EXORIBONUCLEASE YHAM"/>
    <property type="match status" value="1"/>
</dbReference>
<keyword evidence="4" id="KW-1185">Reference proteome</keyword>
<accession>A0A017RXA5</accession>
<dbReference type="InterPro" id="IPR006674">
    <property type="entry name" value="HD_domain"/>
</dbReference>
<dbReference type="GO" id="GO:0016787">
    <property type="term" value="F:hydrolase activity"/>
    <property type="evidence" value="ECO:0007669"/>
    <property type="project" value="UniProtKB-KW"/>
</dbReference>
<reference evidence="3 4" key="1">
    <citation type="journal article" date="2014" name="Genome Announc.">
        <title>Draft Genome Sequence of Fervidicella metallireducens Strain AeBT, an Iron-Reducing Thermoanaerobe from the Great Artesian Basin.</title>
        <authorList>
            <person name="Patel B.K."/>
        </authorList>
    </citation>
    <scope>NUCLEOTIDE SEQUENCE [LARGE SCALE GENOMIC DNA]</scope>
    <source>
        <strain evidence="3 4">AeB</strain>
    </source>
</reference>
<evidence type="ECO:0000259" key="2">
    <source>
        <dbReference type="PROSITE" id="PS51831"/>
    </source>
</evidence>
<dbReference type="OrthoDB" id="9778453at2"/>
<dbReference type="SMART" id="SM00471">
    <property type="entry name" value="HDc"/>
    <property type="match status" value="1"/>
</dbReference>
<evidence type="ECO:0000313" key="3">
    <source>
        <dbReference type="EMBL" id="EYE89019.1"/>
    </source>
</evidence>
<dbReference type="PANTHER" id="PTHR37294">
    <property type="entry name" value="3'-5' EXORIBONUCLEASE YHAM"/>
    <property type="match status" value="1"/>
</dbReference>
<feature type="domain" description="HD" evidence="2">
    <location>
        <begin position="159"/>
        <end position="279"/>
    </location>
</feature>
<organism evidence="3 4">
    <name type="scientific">Fervidicella metallireducens AeB</name>
    <dbReference type="NCBI Taxonomy" id="1403537"/>
    <lineage>
        <taxon>Bacteria</taxon>
        <taxon>Bacillati</taxon>
        <taxon>Bacillota</taxon>
        <taxon>Clostridia</taxon>
        <taxon>Eubacteriales</taxon>
        <taxon>Clostridiaceae</taxon>
        <taxon>Fervidicella</taxon>
    </lineage>
</organism>
<evidence type="ECO:0000313" key="4">
    <source>
        <dbReference type="Proteomes" id="UP000019681"/>
    </source>
</evidence>
<sequence length="310" mass="35113">MLNLKTNDRIENQPVIVRQISKKINQNGKEYYSLQISYGIKNYDAKIWNSNIGVSEEIIPGSVVNIWGVVREFKGNLQIHIDKILHISNPSSDLLEKITPSCSLEEDKLAKRLAEIIGTIKNEYLNQLLNNIFSSPDIKEAFYKKAAGVEIHHAYTGGLAQHTIEVAETVIQLCKIYNYIDYDMAVAGALLHDIGKIVELSNFPENKYTTLGRLLGHINIGTQIIEKYTSQINKFPEDVKLELQHCILSHHGSLETGSPVLPMTLEALVIHNADKTSAELNGFYLAIQRDVKNDDWTDYNNTFKRYIKKS</sequence>
<dbReference type="InterPro" id="IPR003607">
    <property type="entry name" value="HD/PDEase_dom"/>
</dbReference>